<dbReference type="InterPro" id="IPR023996">
    <property type="entry name" value="TonB-dep_OMP_SusC/RagA"/>
</dbReference>
<proteinExistence type="inferred from homology"/>
<feature type="domain" description="TonB-dependent receptor plug" evidence="8">
    <location>
        <begin position="262"/>
        <end position="390"/>
    </location>
</feature>
<dbReference type="Gene3D" id="2.60.40.1120">
    <property type="entry name" value="Carboxypeptidase-like, regulatory domain"/>
    <property type="match status" value="1"/>
</dbReference>
<sequence>MQKKRYWPFPGLPDPGPIEKIKRIMRLTTLLLSAALLQTHATGRAQQVSITGRQLTLREIFKAIKDQTGYVVLNQKGVLSDARPIALSANDVPLLKFLELAFKSQPLEYMIQGKTILVTRKNQPTPVAGTTPATNVEAAPPPVNGVVRSADGKPMPGVTVVIVGQNKGTVTAANGAFTLEVAEGDLLRISAVGFLPLTVKRVNGNFVVVKDSQSGRPDHNDEGEAVSSLLSGSSALLSVRLAPSSSPLDEVQVMAYGTTTKRFNAGNISSISSKEIAKNPVNNVMEALQGKVPGLFIQQVTGQPGGAFTVRMRGAANLTTGATQPLIIVDGVRFPAGTLPLSTNTLYGTQSFLQGGSGLNYINPNDIESVDVLKDIDATAIYGSSGAYGVILITTKKARGNRQAFNANVYTGVSLMGKAPKLMNTEEYLMLRREALKNDNLQVSAQDLDLNGTWPEDRYTNWRKELMGKAAATTNVNLSYSGGAGNTNYLISGSLRNTGNIQRHTGANKDGSLRFALNTGTTNNKFNMSLTGTYLSSVNDMVPQDFSGSVMAVPNAPRPFNPDGSINWDAIGTNVNSTSFASNINKQYKNTTNNLLANATLTYRPTKSITLNSVFGYNTINGKELIGNPTSTFNPSNILAATQTVGILHQFSTRSITISPYGEYRKMIASRGNLSVKIGAEISNQVSQMTDITGTGFPSDALLVNPAIATSVVSKYELNEYRSIGTYGIVKFVWNEKYIANVNLRHDGSTKFGPGRRFGNFGSGALAWIFSEEKLLKDKLPALSYGKLRVSSGVVGGDAIGDFRYIETYQAMSGNYDGKTGLQPNALPNPILNWERNFNSEIGLELGFLDDKIMADFSYYLNRAGNQLLGQPLSSVTGYTSYTLNSDALIRNSGYEASITSNNIRKKHFSWTTRFNITVPESKLLRIPTQANQNSNYVLGKPVTGVLLYKYNGVNPETGYYSFTDGKGKTDDFSGSFTQADKTEFIDLAPKYYGSLTNSFTYKQFSLDFSINFTSRMGKNLLSNALLPFGIFGGNGSTMWLDRWQKPGDQTDIPKVSTQFGNFGRQMLFNESTGAYSDATYARLQNVSIRYTLSEALNKRLHLKNGSVYLQGQNLLTISKYNGLDPENLNPSVIPPLRVITAGINVTL</sequence>
<evidence type="ECO:0000256" key="2">
    <source>
        <dbReference type="ARBA" id="ARBA00022448"/>
    </source>
</evidence>
<evidence type="ECO:0000256" key="4">
    <source>
        <dbReference type="ARBA" id="ARBA00022692"/>
    </source>
</evidence>
<dbReference type="InterPro" id="IPR008969">
    <property type="entry name" value="CarboxyPept-like_regulatory"/>
</dbReference>
<name>A0A1H4EKR5_9BACT</name>
<dbReference type="Pfam" id="PF13620">
    <property type="entry name" value="CarboxypepD_reg"/>
    <property type="match status" value="1"/>
</dbReference>
<evidence type="ECO:0000256" key="5">
    <source>
        <dbReference type="ARBA" id="ARBA00023136"/>
    </source>
</evidence>
<dbReference type="Gene3D" id="2.170.130.10">
    <property type="entry name" value="TonB-dependent receptor, plug domain"/>
    <property type="match status" value="1"/>
</dbReference>
<evidence type="ECO:0000256" key="1">
    <source>
        <dbReference type="ARBA" id="ARBA00004571"/>
    </source>
</evidence>
<reference evidence="10" key="1">
    <citation type="submission" date="2016-10" db="EMBL/GenBank/DDBJ databases">
        <authorList>
            <person name="Varghese N."/>
            <person name="Submissions S."/>
        </authorList>
    </citation>
    <scope>NUCLEOTIDE SEQUENCE [LARGE SCALE GENOMIC DNA]</scope>
    <source>
        <strain evidence="10">DSM 23920</strain>
    </source>
</reference>
<dbReference type="Proteomes" id="UP000199656">
    <property type="component" value="Unassembled WGS sequence"/>
</dbReference>
<keyword evidence="2 7" id="KW-0813">Transport</keyword>
<dbReference type="AlphaFoldDB" id="A0A1H4EKR5"/>
<dbReference type="InterPro" id="IPR012910">
    <property type="entry name" value="Plug_dom"/>
</dbReference>
<dbReference type="NCBIfam" id="TIGR04056">
    <property type="entry name" value="OMP_RagA_SusC"/>
    <property type="match status" value="1"/>
</dbReference>
<comment type="similarity">
    <text evidence="7">Belongs to the TonB-dependent receptor family.</text>
</comment>
<dbReference type="InterPro" id="IPR023997">
    <property type="entry name" value="TonB-dep_OMP_SusC/RagA_CS"/>
</dbReference>
<dbReference type="InterPro" id="IPR039426">
    <property type="entry name" value="TonB-dep_rcpt-like"/>
</dbReference>
<evidence type="ECO:0000256" key="3">
    <source>
        <dbReference type="ARBA" id="ARBA00022452"/>
    </source>
</evidence>
<keyword evidence="6 7" id="KW-0998">Cell outer membrane</keyword>
<dbReference type="NCBIfam" id="TIGR04057">
    <property type="entry name" value="SusC_RagA_signa"/>
    <property type="match status" value="1"/>
</dbReference>
<protein>
    <submittedName>
        <fullName evidence="9">TonB-linked outer membrane protein, SusC/RagA family</fullName>
    </submittedName>
</protein>
<keyword evidence="3 7" id="KW-1134">Transmembrane beta strand</keyword>
<dbReference type="EMBL" id="FNRL01000019">
    <property type="protein sequence ID" value="SEA85641.1"/>
    <property type="molecule type" value="Genomic_DNA"/>
</dbReference>
<dbReference type="Pfam" id="PF07715">
    <property type="entry name" value="Plug"/>
    <property type="match status" value="1"/>
</dbReference>
<dbReference type="GO" id="GO:0009279">
    <property type="term" value="C:cell outer membrane"/>
    <property type="evidence" value="ECO:0007669"/>
    <property type="project" value="UniProtKB-SubCell"/>
</dbReference>
<organism evidence="9 10">
    <name type="scientific">Chitinophaga terrae</name>
    <name type="common">ex Kim and Jung 2007</name>
    <dbReference type="NCBI Taxonomy" id="408074"/>
    <lineage>
        <taxon>Bacteria</taxon>
        <taxon>Pseudomonadati</taxon>
        <taxon>Bacteroidota</taxon>
        <taxon>Chitinophagia</taxon>
        <taxon>Chitinophagales</taxon>
        <taxon>Chitinophagaceae</taxon>
        <taxon>Chitinophaga</taxon>
    </lineage>
</organism>
<dbReference type="InterPro" id="IPR036942">
    <property type="entry name" value="Beta-barrel_TonB_sf"/>
</dbReference>
<accession>A0A1H4EKR5</accession>
<evidence type="ECO:0000256" key="6">
    <source>
        <dbReference type="ARBA" id="ARBA00023237"/>
    </source>
</evidence>
<dbReference type="InterPro" id="IPR037066">
    <property type="entry name" value="Plug_dom_sf"/>
</dbReference>
<dbReference type="SUPFAM" id="SSF56935">
    <property type="entry name" value="Porins"/>
    <property type="match status" value="1"/>
</dbReference>
<dbReference type="STRING" id="408074.SAMN05660909_03791"/>
<evidence type="ECO:0000259" key="8">
    <source>
        <dbReference type="Pfam" id="PF07715"/>
    </source>
</evidence>
<evidence type="ECO:0000313" key="9">
    <source>
        <dbReference type="EMBL" id="SEA85641.1"/>
    </source>
</evidence>
<keyword evidence="10" id="KW-1185">Reference proteome</keyword>
<dbReference type="Gene3D" id="2.40.170.20">
    <property type="entry name" value="TonB-dependent receptor, beta-barrel domain"/>
    <property type="match status" value="1"/>
</dbReference>
<dbReference type="SUPFAM" id="SSF49464">
    <property type="entry name" value="Carboxypeptidase regulatory domain-like"/>
    <property type="match status" value="1"/>
</dbReference>
<gene>
    <name evidence="9" type="ORF">SAMN05660909_03791</name>
</gene>
<comment type="subcellular location">
    <subcellularLocation>
        <location evidence="1 7">Cell outer membrane</location>
        <topology evidence="1 7">Multi-pass membrane protein</topology>
    </subcellularLocation>
</comment>
<evidence type="ECO:0000256" key="7">
    <source>
        <dbReference type="PROSITE-ProRule" id="PRU01360"/>
    </source>
</evidence>
<dbReference type="OrthoDB" id="9768177at2"/>
<keyword evidence="4 7" id="KW-0812">Transmembrane</keyword>
<dbReference type="PROSITE" id="PS52016">
    <property type="entry name" value="TONB_DEPENDENT_REC_3"/>
    <property type="match status" value="1"/>
</dbReference>
<keyword evidence="5 7" id="KW-0472">Membrane</keyword>
<evidence type="ECO:0000313" key="10">
    <source>
        <dbReference type="Proteomes" id="UP000199656"/>
    </source>
</evidence>